<dbReference type="SUPFAM" id="SSF53300">
    <property type="entry name" value="vWA-like"/>
    <property type="match status" value="1"/>
</dbReference>
<dbReference type="OrthoDB" id="9783818at2"/>
<dbReference type="STRING" id="1471761.B0W44_00485"/>
<keyword evidence="4" id="KW-1185">Reference proteome</keyword>
<evidence type="ECO:0000256" key="1">
    <source>
        <dbReference type="SAM" id="MobiDB-lite"/>
    </source>
</evidence>
<dbReference type="AlphaFoldDB" id="A0A1U9K388"/>
<dbReference type="Proteomes" id="UP000188603">
    <property type="component" value="Chromosome"/>
</dbReference>
<feature type="compositionally biased region" description="Acidic residues" evidence="1">
    <location>
        <begin position="27"/>
        <end position="46"/>
    </location>
</feature>
<dbReference type="Gene3D" id="3.40.50.410">
    <property type="entry name" value="von Willebrand factor, type A domain"/>
    <property type="match status" value="1"/>
</dbReference>
<feature type="domain" description="VWFA" evidence="2">
    <location>
        <begin position="154"/>
        <end position="345"/>
    </location>
</feature>
<dbReference type="EMBL" id="CP019699">
    <property type="protein sequence ID" value="AQS54498.1"/>
    <property type="molecule type" value="Genomic_DNA"/>
</dbReference>
<sequence length="456" mass="51370">MYNVRLWLYISVVFLLIAAGCTGEAGTSEEGDTSEVEQEEADKEEDGGIANLAEALEAQDVPQTTEELIAYPAGPLSGQYFDDNREEIEETLSKLPKIDETPEQETVKAYWAKLLSLFAEDYPDPADLLSEWKMTEFGNPEWNDPRLQFKENYNVEIILDASGSMANVIGDKTMMELAKEAIRDFAAALPEEANVGLRVYGHKGSNADADKKVSCESSELVYDIQPYDEDKLKEALDQFEPTGWTPIARSLEGAQQDLADYDGENNTNIIYLVSDGVETCDGDPVKVAKALSESDVTPLINVIGFNVDGEGQEELRKIAEAADGHYATAQNQEQLKQELDRSQEIATKWIQWKLDADTENINTLQERESSVHAFKNEWGEKKSREYRNLDEAIHYLSANGHIPHGMREPLRDLREKHYNLVNDSENTTYQDLKSVARKSFEEMEEEIKEKYGQNAP</sequence>
<dbReference type="KEGG" id="ntr:B0W44_00485"/>
<evidence type="ECO:0000313" key="4">
    <source>
        <dbReference type="Proteomes" id="UP000188603"/>
    </source>
</evidence>
<dbReference type="PROSITE" id="PS50234">
    <property type="entry name" value="VWFA"/>
    <property type="match status" value="1"/>
</dbReference>
<evidence type="ECO:0000259" key="2">
    <source>
        <dbReference type="PROSITE" id="PS50234"/>
    </source>
</evidence>
<dbReference type="InterPro" id="IPR002035">
    <property type="entry name" value="VWF_A"/>
</dbReference>
<proteinExistence type="predicted"/>
<dbReference type="PROSITE" id="PS51257">
    <property type="entry name" value="PROKAR_LIPOPROTEIN"/>
    <property type="match status" value="1"/>
</dbReference>
<dbReference type="RefSeq" id="WP_077718316.1">
    <property type="nucleotide sequence ID" value="NZ_CP019699.1"/>
</dbReference>
<organism evidence="3 4">
    <name type="scientific">Novibacillus thermophilus</name>
    <dbReference type="NCBI Taxonomy" id="1471761"/>
    <lineage>
        <taxon>Bacteria</taxon>
        <taxon>Bacillati</taxon>
        <taxon>Bacillota</taxon>
        <taxon>Bacilli</taxon>
        <taxon>Bacillales</taxon>
        <taxon>Thermoactinomycetaceae</taxon>
        <taxon>Novibacillus</taxon>
    </lineage>
</organism>
<reference evidence="3 4" key="1">
    <citation type="journal article" date="2015" name="Int. J. Syst. Evol. Microbiol.">
        <title>Novibacillus thermophilus gen. nov., sp. nov., a Gram-staining-negative and moderately thermophilic member of the family Thermoactinomycetaceae.</title>
        <authorList>
            <person name="Yang G."/>
            <person name="Chen J."/>
            <person name="Zhou S."/>
        </authorList>
    </citation>
    <scope>NUCLEOTIDE SEQUENCE [LARGE SCALE GENOMIC DNA]</scope>
    <source>
        <strain evidence="3 4">SG-1</strain>
    </source>
</reference>
<evidence type="ECO:0000313" key="3">
    <source>
        <dbReference type="EMBL" id="AQS54498.1"/>
    </source>
</evidence>
<protein>
    <recommendedName>
        <fullName evidence="2">VWFA domain-containing protein</fullName>
    </recommendedName>
</protein>
<name>A0A1U9K388_9BACL</name>
<feature type="region of interest" description="Disordered" evidence="1">
    <location>
        <begin position="24"/>
        <end position="46"/>
    </location>
</feature>
<accession>A0A1U9K388</accession>
<dbReference type="InterPro" id="IPR036465">
    <property type="entry name" value="vWFA_dom_sf"/>
</dbReference>
<dbReference type="Pfam" id="PF00092">
    <property type="entry name" value="VWA"/>
    <property type="match status" value="1"/>
</dbReference>
<dbReference type="SMART" id="SM00327">
    <property type="entry name" value="VWA"/>
    <property type="match status" value="1"/>
</dbReference>
<gene>
    <name evidence="3" type="ORF">B0W44_00485</name>
</gene>